<evidence type="ECO:0000256" key="1">
    <source>
        <dbReference type="SAM" id="MobiDB-lite"/>
    </source>
</evidence>
<gene>
    <name evidence="2" type="ORF">ACFOSU_19120</name>
</gene>
<feature type="compositionally biased region" description="Low complexity" evidence="1">
    <location>
        <begin position="199"/>
        <end position="228"/>
    </location>
</feature>
<feature type="region of interest" description="Disordered" evidence="1">
    <location>
        <begin position="124"/>
        <end position="228"/>
    </location>
</feature>
<name>A0ABV7EVP8_9GAMM</name>
<reference evidence="3" key="1">
    <citation type="journal article" date="2019" name="Int. J. Syst. Evol. Microbiol.">
        <title>The Global Catalogue of Microorganisms (GCM) 10K type strain sequencing project: providing services to taxonomists for standard genome sequencing and annotation.</title>
        <authorList>
            <consortium name="The Broad Institute Genomics Platform"/>
            <consortium name="The Broad Institute Genome Sequencing Center for Infectious Disease"/>
            <person name="Wu L."/>
            <person name="Ma J."/>
        </authorList>
    </citation>
    <scope>NUCLEOTIDE SEQUENCE [LARGE SCALE GENOMIC DNA]</scope>
    <source>
        <strain evidence="3">KCTC 52640</strain>
    </source>
</reference>
<organism evidence="2 3">
    <name type="scientific">Salinisphaera aquimarina</name>
    <dbReference type="NCBI Taxonomy" id="2094031"/>
    <lineage>
        <taxon>Bacteria</taxon>
        <taxon>Pseudomonadati</taxon>
        <taxon>Pseudomonadota</taxon>
        <taxon>Gammaproteobacteria</taxon>
        <taxon>Salinisphaerales</taxon>
        <taxon>Salinisphaeraceae</taxon>
        <taxon>Salinisphaera</taxon>
    </lineage>
</organism>
<evidence type="ECO:0000313" key="3">
    <source>
        <dbReference type="Proteomes" id="UP001595462"/>
    </source>
</evidence>
<feature type="compositionally biased region" description="Low complexity" evidence="1">
    <location>
        <begin position="144"/>
        <end position="163"/>
    </location>
</feature>
<dbReference type="EMBL" id="JBHRSS010000009">
    <property type="protein sequence ID" value="MFC3105986.1"/>
    <property type="molecule type" value="Genomic_DNA"/>
</dbReference>
<feature type="compositionally biased region" description="Basic residues" evidence="1">
    <location>
        <begin position="130"/>
        <end position="143"/>
    </location>
</feature>
<sequence>MKIQEIVSDVRSRVETAGKQYQDAFKAYVDAQRKAVGVVTKNGHTLANTEIGAAKNVFAAAKASFDKARTDGVRKVARNPQTYVPNGRDQIVSAYKDTIDLLVRTGNELTDVVSSGYKSVLGKLSSAPAKAKKTATTRKKATPAKRAASTTATAAKKPAAAKSTAKRKTASTRKATTASTRTKSATASKPATARKRTTASKAKTAASTASTSTAGNSDSSDSSDSSAS</sequence>
<accession>A0ABV7EVP8</accession>
<feature type="compositionally biased region" description="Low complexity" evidence="1">
    <location>
        <begin position="172"/>
        <end position="191"/>
    </location>
</feature>
<keyword evidence="3" id="KW-1185">Reference proteome</keyword>
<dbReference type="Proteomes" id="UP001595462">
    <property type="component" value="Unassembled WGS sequence"/>
</dbReference>
<protein>
    <recommendedName>
        <fullName evidence="4">Phasin domain-containing protein</fullName>
    </recommendedName>
</protein>
<proteinExistence type="predicted"/>
<evidence type="ECO:0000313" key="2">
    <source>
        <dbReference type="EMBL" id="MFC3105986.1"/>
    </source>
</evidence>
<evidence type="ECO:0008006" key="4">
    <source>
        <dbReference type="Google" id="ProtNLM"/>
    </source>
</evidence>
<comment type="caution">
    <text evidence="2">The sequence shown here is derived from an EMBL/GenBank/DDBJ whole genome shotgun (WGS) entry which is preliminary data.</text>
</comment>
<dbReference type="RefSeq" id="WP_380691538.1">
    <property type="nucleotide sequence ID" value="NZ_JBHRSS010000009.1"/>
</dbReference>